<keyword evidence="2" id="KW-1185">Reference proteome</keyword>
<organism evidence="1 2">
    <name type="scientific">Boeremia exigua</name>
    <dbReference type="NCBI Taxonomy" id="749465"/>
    <lineage>
        <taxon>Eukaryota</taxon>
        <taxon>Fungi</taxon>
        <taxon>Dikarya</taxon>
        <taxon>Ascomycota</taxon>
        <taxon>Pezizomycotina</taxon>
        <taxon>Dothideomycetes</taxon>
        <taxon>Pleosporomycetidae</taxon>
        <taxon>Pleosporales</taxon>
        <taxon>Pleosporineae</taxon>
        <taxon>Didymellaceae</taxon>
        <taxon>Boeremia</taxon>
    </lineage>
</organism>
<evidence type="ECO:0000313" key="2">
    <source>
        <dbReference type="Proteomes" id="UP001153331"/>
    </source>
</evidence>
<reference evidence="1" key="1">
    <citation type="submission" date="2022-11" db="EMBL/GenBank/DDBJ databases">
        <title>Genome Sequence of Boeremia exigua.</title>
        <authorList>
            <person name="Buettner E."/>
        </authorList>
    </citation>
    <scope>NUCLEOTIDE SEQUENCE</scope>
    <source>
        <strain evidence="1">CU02</strain>
    </source>
</reference>
<sequence>MAGYLALPNELKDLIGLSQTDLSRLSRTSRSMRKALLPQVYKRISLKWEAFRPLPHIWGIFRTVTESPDLAELVEELEFCGKGYREHISNPERERHPTRKNIPEFLFEAKQKIHKTTTGAKLAFNRAVESIGLPADQWKSIPGSNEELDLVIAAMIICCPNLKRLSMGADFLHENRMLPMVLNSFLIRKNGQARALLTKLETVCLAQDIPAYWNRSVGPPMFSLTSCLPFFYLPSIKTLSAPLPDRTGFSRPSSPPTDWPTTIPPTCYIRTLDLQKTRARPTTLAFAFAQMPHLRTLKYDFWCRAGQKLDCAELCNALKIVRHTLTELVISFEPFTTEAEDIDEMGPWTVNAQGLGSLKFLSKLAKLEIAPSILLDWRGEDDTPLRNTLPSSLERLCLRDDCTHYSGMFWDEDAVIEEVRSWLEHKAWKACTPHMKRFGLRLCHAKIEEWGAQPRNVLVDLCKEAGLESWFEKTHPDHEWDAAKGQYEEADNPLNYPLLDTPMYIRERQCWPQTRRKADDRL</sequence>
<protein>
    <submittedName>
        <fullName evidence="1">Uncharacterized protein</fullName>
    </submittedName>
</protein>
<dbReference type="EMBL" id="JAPHNI010000253">
    <property type="protein sequence ID" value="KAJ8113442.1"/>
    <property type="molecule type" value="Genomic_DNA"/>
</dbReference>
<accession>A0ACC2IEB7</accession>
<dbReference type="Proteomes" id="UP001153331">
    <property type="component" value="Unassembled WGS sequence"/>
</dbReference>
<evidence type="ECO:0000313" key="1">
    <source>
        <dbReference type="EMBL" id="KAJ8113442.1"/>
    </source>
</evidence>
<comment type="caution">
    <text evidence="1">The sequence shown here is derived from an EMBL/GenBank/DDBJ whole genome shotgun (WGS) entry which is preliminary data.</text>
</comment>
<proteinExistence type="predicted"/>
<gene>
    <name evidence="1" type="ORF">OPT61_g4432</name>
</gene>
<name>A0ACC2IEB7_9PLEO</name>